<dbReference type="Pfam" id="PF01979">
    <property type="entry name" value="Amidohydro_1"/>
    <property type="match status" value="1"/>
</dbReference>
<comment type="similarity">
    <text evidence="1 5">Belongs to the metallo-dependent hydrolases superfamily. NagA family.</text>
</comment>
<reference evidence="7 8" key="1">
    <citation type="journal article" date="2021" name="ISME Commun">
        <title>Automated analysis of genomic sequences facilitates high-throughput and comprehensive description of bacteria.</title>
        <authorList>
            <person name="Hitch T.C.A."/>
        </authorList>
    </citation>
    <scope>NUCLEOTIDE SEQUENCE [LARGE SCALE GENOMIC DNA]</scope>
    <source>
        <strain evidence="7 8">Sanger_29</strain>
    </source>
</reference>
<dbReference type="InterPro" id="IPR003764">
    <property type="entry name" value="GlcNAc_6-P_deAcase"/>
</dbReference>
<dbReference type="RefSeq" id="WP_262654051.1">
    <property type="nucleotide sequence ID" value="NZ_JAOQKE010000003.1"/>
</dbReference>
<keyword evidence="8" id="KW-1185">Reference proteome</keyword>
<dbReference type="PIRSF" id="PIRSF038994">
    <property type="entry name" value="NagA"/>
    <property type="match status" value="1"/>
</dbReference>
<dbReference type="NCBIfam" id="TIGR00221">
    <property type="entry name" value="nagA"/>
    <property type="match status" value="1"/>
</dbReference>
<accession>A0ABT2SJA7</accession>
<evidence type="ECO:0000256" key="3">
    <source>
        <dbReference type="ARBA" id="ARBA00022801"/>
    </source>
</evidence>
<organism evidence="7 8">
    <name type="scientific">Muricoprocola aceti</name>
    <dbReference type="NCBI Taxonomy" id="2981772"/>
    <lineage>
        <taxon>Bacteria</taxon>
        <taxon>Bacillati</taxon>
        <taxon>Bacillota</taxon>
        <taxon>Clostridia</taxon>
        <taxon>Lachnospirales</taxon>
        <taxon>Lachnospiraceae</taxon>
        <taxon>Muricoprocola</taxon>
    </lineage>
</organism>
<dbReference type="EC" id="3.5.1.25" evidence="7"/>
<evidence type="ECO:0000313" key="7">
    <source>
        <dbReference type="EMBL" id="MCU6724601.1"/>
    </source>
</evidence>
<gene>
    <name evidence="7" type="primary">nagA</name>
    <name evidence="7" type="ORF">OCV47_04370</name>
</gene>
<evidence type="ECO:0000256" key="5">
    <source>
        <dbReference type="PIRNR" id="PIRNR038994"/>
    </source>
</evidence>
<proteinExistence type="inferred from homology"/>
<dbReference type="CDD" id="cd00854">
    <property type="entry name" value="NagA"/>
    <property type="match status" value="1"/>
</dbReference>
<sequence>MILQSKRVWIAGQFVPAQIEMKDQKIVKILPWGTEQCDEDWGNHRIFPGFIDIHTHGAYGFDTNDADPKGLAYWTSHIPEEGVTAFLPTTVTQMPDVLTKAAANVASVIENGYEGAEILGIHFEGPFLDMDYKGAQPPEAIAEPTIAQFRAYQEAAKGWIKYITLSPEHDKDFALTKYCARHGIVVSMGHSSSDYETALMAVANGASSMTHVYNGMTPLHHRKPGLVGAALRIHDLYGEIICDGHHSHPAALGIFFQAKGAERSIMISDSLRVKHAPAGGHYQLGGHDIEVGADGLARLAGSDTIAGSTMAMNQGLRVLIEEAGVPVLTAVHACTLNPARILNVDNRKGKICAGYDADLAILEDDYSVAATYCCGIKAYSKA</sequence>
<evidence type="ECO:0000259" key="6">
    <source>
        <dbReference type="Pfam" id="PF01979"/>
    </source>
</evidence>
<dbReference type="InterPro" id="IPR032466">
    <property type="entry name" value="Metal_Hydrolase"/>
</dbReference>
<dbReference type="Gene3D" id="3.20.20.140">
    <property type="entry name" value="Metal-dependent hydrolases"/>
    <property type="match status" value="1"/>
</dbReference>
<comment type="caution">
    <text evidence="7">The sequence shown here is derived from an EMBL/GenBank/DDBJ whole genome shotgun (WGS) entry which is preliminary data.</text>
</comment>
<dbReference type="GO" id="GO:0008448">
    <property type="term" value="F:N-acetylglucosamine-6-phosphate deacetylase activity"/>
    <property type="evidence" value="ECO:0007669"/>
    <property type="project" value="UniProtKB-EC"/>
</dbReference>
<evidence type="ECO:0000313" key="8">
    <source>
        <dbReference type="Proteomes" id="UP001652338"/>
    </source>
</evidence>
<dbReference type="Proteomes" id="UP001652338">
    <property type="component" value="Unassembled WGS sequence"/>
</dbReference>
<evidence type="ECO:0000256" key="1">
    <source>
        <dbReference type="ARBA" id="ARBA00010716"/>
    </source>
</evidence>
<dbReference type="InterPro" id="IPR011059">
    <property type="entry name" value="Metal-dep_hydrolase_composite"/>
</dbReference>
<keyword evidence="3 5" id="KW-0378">Hydrolase</keyword>
<name>A0ABT2SJA7_9FIRM</name>
<keyword evidence="4 5" id="KW-0119">Carbohydrate metabolism</keyword>
<protein>
    <submittedName>
        <fullName evidence="7">N-acetylglucosamine-6-phosphate deacetylase</fullName>
        <ecNumber evidence="7">3.5.1.25</ecNumber>
    </submittedName>
</protein>
<evidence type="ECO:0000256" key="4">
    <source>
        <dbReference type="ARBA" id="ARBA00023277"/>
    </source>
</evidence>
<dbReference type="PANTHER" id="PTHR11113:SF14">
    <property type="entry name" value="N-ACETYLGLUCOSAMINE-6-PHOSPHATE DEACETYLASE"/>
    <property type="match status" value="1"/>
</dbReference>
<dbReference type="EMBL" id="JAOQKE010000003">
    <property type="protein sequence ID" value="MCU6724601.1"/>
    <property type="molecule type" value="Genomic_DNA"/>
</dbReference>
<evidence type="ECO:0000256" key="2">
    <source>
        <dbReference type="ARBA" id="ARBA00022723"/>
    </source>
</evidence>
<dbReference type="Gene3D" id="2.30.40.10">
    <property type="entry name" value="Urease, subunit C, domain 1"/>
    <property type="match status" value="1"/>
</dbReference>
<dbReference type="InterPro" id="IPR006680">
    <property type="entry name" value="Amidohydro-rel"/>
</dbReference>
<dbReference type="SUPFAM" id="SSF51556">
    <property type="entry name" value="Metallo-dependent hydrolases"/>
    <property type="match status" value="1"/>
</dbReference>
<dbReference type="PANTHER" id="PTHR11113">
    <property type="entry name" value="N-ACETYLGLUCOSAMINE-6-PHOSPHATE DEACETYLASE"/>
    <property type="match status" value="1"/>
</dbReference>
<dbReference type="SUPFAM" id="SSF51338">
    <property type="entry name" value="Composite domain of metallo-dependent hydrolases"/>
    <property type="match status" value="1"/>
</dbReference>
<feature type="domain" description="Amidohydrolase-related" evidence="6">
    <location>
        <begin position="46"/>
        <end position="373"/>
    </location>
</feature>
<keyword evidence="2" id="KW-0479">Metal-binding</keyword>